<evidence type="ECO:0000313" key="2">
    <source>
        <dbReference type="EMBL" id="GIH74033.1"/>
    </source>
</evidence>
<sequence length="288" mass="30163">MGGNGSAATGGNELGAFLRSRREAVVPAAVGLPGGSRRRTPGLRRAELATLAGVSVEYLTRLEQGRDRRPSGEILAALADALGLSPDERIHLHRLVKATTGGACQNVAPPARTVRPTVRALLDRLEPAPALVVNQLGELLAFTAGYGRLAGPLGLLEAAPPGLPNLTRFVFTDARAREAFPDWDRVADERAADLRAAASLGDFHAAVLAEELTAAAGSPFSGRFAVQGALPGRTGVERWAHPLAGELLLAYESLEVSGAGEQRLIVYLPADGATETALDLLNRRLPVS</sequence>
<dbReference type="SUPFAM" id="SSF47413">
    <property type="entry name" value="lambda repressor-like DNA-binding domains"/>
    <property type="match status" value="1"/>
</dbReference>
<dbReference type="Pfam" id="PF13560">
    <property type="entry name" value="HTH_31"/>
    <property type="match status" value="1"/>
</dbReference>
<evidence type="ECO:0000259" key="1">
    <source>
        <dbReference type="PROSITE" id="PS50943"/>
    </source>
</evidence>
<dbReference type="PANTHER" id="PTHR35010:SF2">
    <property type="entry name" value="BLL4672 PROTEIN"/>
    <property type="match status" value="1"/>
</dbReference>
<name>A0A8J3RFG9_9ACTN</name>
<dbReference type="InterPro" id="IPR041413">
    <property type="entry name" value="MLTR_LBD"/>
</dbReference>
<dbReference type="InterPro" id="IPR001387">
    <property type="entry name" value="Cro/C1-type_HTH"/>
</dbReference>
<dbReference type="RefSeq" id="WP_203888769.1">
    <property type="nucleotide sequence ID" value="NZ_BOOH01000003.1"/>
</dbReference>
<dbReference type="Gene3D" id="3.30.450.180">
    <property type="match status" value="1"/>
</dbReference>
<dbReference type="Gene3D" id="1.10.260.40">
    <property type="entry name" value="lambda repressor-like DNA-binding domains"/>
    <property type="match status" value="1"/>
</dbReference>
<dbReference type="SMART" id="SM00530">
    <property type="entry name" value="HTH_XRE"/>
    <property type="match status" value="1"/>
</dbReference>
<dbReference type="PROSITE" id="PS50943">
    <property type="entry name" value="HTH_CROC1"/>
    <property type="match status" value="1"/>
</dbReference>
<dbReference type="PANTHER" id="PTHR35010">
    <property type="entry name" value="BLL4672 PROTEIN-RELATED"/>
    <property type="match status" value="1"/>
</dbReference>
<gene>
    <name evidence="2" type="ORF">Plo01_04620</name>
</gene>
<dbReference type="CDD" id="cd00093">
    <property type="entry name" value="HTH_XRE"/>
    <property type="match status" value="1"/>
</dbReference>
<organism evidence="2 3">
    <name type="scientific">Planobispora longispora</name>
    <dbReference type="NCBI Taxonomy" id="28887"/>
    <lineage>
        <taxon>Bacteria</taxon>
        <taxon>Bacillati</taxon>
        <taxon>Actinomycetota</taxon>
        <taxon>Actinomycetes</taxon>
        <taxon>Streptosporangiales</taxon>
        <taxon>Streptosporangiaceae</taxon>
        <taxon>Planobispora</taxon>
    </lineage>
</organism>
<accession>A0A8J3RFG9</accession>
<comment type="caution">
    <text evidence="2">The sequence shown here is derived from an EMBL/GenBank/DDBJ whole genome shotgun (WGS) entry which is preliminary data.</text>
</comment>
<keyword evidence="3" id="KW-1185">Reference proteome</keyword>
<evidence type="ECO:0000313" key="3">
    <source>
        <dbReference type="Proteomes" id="UP000616724"/>
    </source>
</evidence>
<protein>
    <submittedName>
        <fullName evidence="2">Transcriptional regulator</fullName>
    </submittedName>
</protein>
<dbReference type="GO" id="GO:0003677">
    <property type="term" value="F:DNA binding"/>
    <property type="evidence" value="ECO:0007669"/>
    <property type="project" value="InterPro"/>
</dbReference>
<feature type="domain" description="HTH cro/C1-type" evidence="1">
    <location>
        <begin position="42"/>
        <end position="89"/>
    </location>
</feature>
<dbReference type="EMBL" id="BOOH01000003">
    <property type="protein sequence ID" value="GIH74033.1"/>
    <property type="molecule type" value="Genomic_DNA"/>
</dbReference>
<dbReference type="Proteomes" id="UP000616724">
    <property type="component" value="Unassembled WGS sequence"/>
</dbReference>
<reference evidence="2 3" key="1">
    <citation type="submission" date="2021-01" db="EMBL/GenBank/DDBJ databases">
        <title>Whole genome shotgun sequence of Planobispora longispora NBRC 13918.</title>
        <authorList>
            <person name="Komaki H."/>
            <person name="Tamura T."/>
        </authorList>
    </citation>
    <scope>NUCLEOTIDE SEQUENCE [LARGE SCALE GENOMIC DNA]</scope>
    <source>
        <strain evidence="2 3">NBRC 13918</strain>
    </source>
</reference>
<proteinExistence type="predicted"/>
<dbReference type="InterPro" id="IPR010982">
    <property type="entry name" value="Lambda_DNA-bd_dom_sf"/>
</dbReference>
<dbReference type="AlphaFoldDB" id="A0A8J3RFG9"/>
<dbReference type="Pfam" id="PF17765">
    <property type="entry name" value="MLTR_LBD"/>
    <property type="match status" value="1"/>
</dbReference>